<reference evidence="2 3" key="1">
    <citation type="submission" date="2016-10" db="EMBL/GenBank/DDBJ databases">
        <authorList>
            <person name="de Groot N.N."/>
        </authorList>
    </citation>
    <scope>NUCLEOTIDE SEQUENCE [LARGE SCALE GENOMIC DNA]</scope>
    <source>
        <strain evidence="2 3">PYCC 4715</strain>
    </source>
</reference>
<sequence length="992" mass="114216">MDTDEDEQPIMEFELPLHGGPSVDLFELHTYLFDILELNEDDKLLLRLFYMMAALCDPMTQPGESGDYQLSVRGLADACTALGYQILLEMRHEAHNSDNNDIHPQLAPIRADLNKLKFTLSMKFFEILQAINVALRVEDELRVRHLENDKNHWDAGSRFWLPKLSSEDDEQPLKTLYYMSCTIIMSLHLMFRESILSPFTDHFVRLWKTHSCIIQLALELDRQLEEDAWSKKGEYFDTPDKVKRALMGSSAVRIVLAAVLEDFFKLKKPDNLRTTHEMVVHDMEKLLILDFFDPLSREMAGGGSLHTRLEHFALAMLILRLKTKFTPCYTLDSDLNFTTGKDPEYPVGDKERRDRDAIFRSDPDGLCQDLLTDLYYDDKLDDDVKYVFGHYDSDEEDSESETAQEAGFPMALRKDKDDIEFDELGRDWRDQVRGTNVNLTPEFKALLDEYTASSKKEGSDHFFSCIEELEEGLKVFTLLEIEYMPKFLQHVGQSLLNTVAYAATRALDGDHDFIDRIHVFLVSPAKPDLIEEALQQKPYLIQRRYLTAFELILVFNPKTACAMMDELLMVNGLRRLIIWFLCHSVNLHISLINHVYELVAGYRGNSPKRNSPYKFSRQGTLELSPVEKLMLLHEFLINSGPWLVSEFSEVKADLQDVPKQRAEKIVSCLCLLILRLIDEKIIVLSNDHADDFEDYSQDLQVLLFPWIGRVPEARRLYFDVAKIKYGGDPPEMKEEPLLRYSWGDDDALHSIVNYEKIIEVFKGAGILEETNLEFILPSRRLLDIAIHGGLEDDEAIDEFFRDMGIKAPKFLQSSIQSQTQASRELSNSPSSKENDSSDSESAELTREEKLEIFINGLEAKIGAARNRLIEAPLFFDELDVVEAYLQSHGETLKSKAGCCDIFGNLRSYIQEYPLPQVDASEMLRVASSKVIQKNFERIKRVNSSVDYTEKAPKVEEVAESEFNDEFLNGEGQFQEKHDKKKKKKKKPKKKKK</sequence>
<gene>
    <name evidence="2" type="ORF">SAMEA4029009_CIC11G00000003011</name>
</gene>
<feature type="region of interest" description="Disordered" evidence="1">
    <location>
        <begin position="965"/>
        <end position="992"/>
    </location>
</feature>
<feature type="compositionally biased region" description="Basic residues" evidence="1">
    <location>
        <begin position="978"/>
        <end position="992"/>
    </location>
</feature>
<dbReference type="EMBL" id="LT635765">
    <property type="protein sequence ID" value="SGZ51497.1"/>
    <property type="molecule type" value="Genomic_DNA"/>
</dbReference>
<proteinExistence type="predicted"/>
<accession>A0A1L0BJF5</accession>
<name>A0A1L0BJF5_9ASCO</name>
<evidence type="ECO:0000313" key="3">
    <source>
        <dbReference type="Proteomes" id="UP000182259"/>
    </source>
</evidence>
<protein>
    <submittedName>
        <fullName evidence="2">CIC11C00000003011</fullName>
    </submittedName>
</protein>
<dbReference type="AlphaFoldDB" id="A0A1L0BJF5"/>
<organism evidence="2 3">
    <name type="scientific">Sungouiella intermedia</name>
    <dbReference type="NCBI Taxonomy" id="45354"/>
    <lineage>
        <taxon>Eukaryota</taxon>
        <taxon>Fungi</taxon>
        <taxon>Dikarya</taxon>
        <taxon>Ascomycota</taxon>
        <taxon>Saccharomycotina</taxon>
        <taxon>Pichiomycetes</taxon>
        <taxon>Metschnikowiaceae</taxon>
        <taxon>Sungouiella</taxon>
    </lineage>
</organism>
<evidence type="ECO:0000313" key="2">
    <source>
        <dbReference type="EMBL" id="SGZ51497.1"/>
    </source>
</evidence>
<dbReference type="Proteomes" id="UP000182259">
    <property type="component" value="Chromosome II"/>
</dbReference>
<evidence type="ECO:0000256" key="1">
    <source>
        <dbReference type="SAM" id="MobiDB-lite"/>
    </source>
</evidence>
<feature type="region of interest" description="Disordered" evidence="1">
    <location>
        <begin position="818"/>
        <end position="844"/>
    </location>
</feature>